<accession>A0ABU2FTF3</accession>
<sequence length="181" mass="19642">MQAHIFAEGSTTTADSRDQPVKEYYKGLFSIILGLDNDLSEVTETHLHVLSEDYGIAEGDERMSAVYEKEQVPVGKDAMADRAKSTLLSAAAEADIMVILLSTDVFESTVGDVWDELAETAKSESVWCIGAARSSLKGIELGQLESKGCAILTYRRVGVAPLGSDTREELLGIVRQRASQK</sequence>
<gene>
    <name evidence="1" type="ORF">NDI86_18185</name>
</gene>
<name>A0ABU2FTF3_9EURY</name>
<evidence type="ECO:0000313" key="2">
    <source>
        <dbReference type="Proteomes" id="UP001268864"/>
    </source>
</evidence>
<dbReference type="EMBL" id="JAMQOS010000007">
    <property type="protein sequence ID" value="MDS0284048.1"/>
    <property type="molecule type" value="Genomic_DNA"/>
</dbReference>
<evidence type="ECO:0000313" key="1">
    <source>
        <dbReference type="EMBL" id="MDS0284048.1"/>
    </source>
</evidence>
<keyword evidence="2" id="KW-1185">Reference proteome</keyword>
<reference evidence="1 2" key="1">
    <citation type="submission" date="2022-06" db="EMBL/GenBank/DDBJ databases">
        <title>Halomicroarcula sp. a new haloarchaeum isolate from saline soil.</title>
        <authorList>
            <person name="Strakova D."/>
            <person name="Galisteo C."/>
            <person name="Sanchez-Porro C."/>
            <person name="Ventosa A."/>
        </authorList>
    </citation>
    <scope>NUCLEOTIDE SEQUENCE [LARGE SCALE GENOMIC DNA]</scope>
    <source>
        <strain evidence="1 2">S3CR25-11</strain>
    </source>
</reference>
<dbReference type="RefSeq" id="WP_310901795.1">
    <property type="nucleotide sequence ID" value="NZ_JAMQOS010000007.1"/>
</dbReference>
<protein>
    <submittedName>
        <fullName evidence="1">Uncharacterized protein</fullName>
    </submittedName>
</protein>
<proteinExistence type="predicted"/>
<dbReference type="Proteomes" id="UP001268864">
    <property type="component" value="Unassembled WGS sequence"/>
</dbReference>
<organism evidence="1 2">
    <name type="scientific">Haloarcula onubensis</name>
    <dbReference type="NCBI Taxonomy" id="2950539"/>
    <lineage>
        <taxon>Archaea</taxon>
        <taxon>Methanobacteriati</taxon>
        <taxon>Methanobacteriota</taxon>
        <taxon>Stenosarchaea group</taxon>
        <taxon>Halobacteria</taxon>
        <taxon>Halobacteriales</taxon>
        <taxon>Haloarculaceae</taxon>
        <taxon>Haloarcula</taxon>
    </lineage>
</organism>
<comment type="caution">
    <text evidence="1">The sequence shown here is derived from an EMBL/GenBank/DDBJ whole genome shotgun (WGS) entry which is preliminary data.</text>
</comment>